<evidence type="ECO:0000313" key="12">
    <source>
        <dbReference type="Proteomes" id="UP000034471"/>
    </source>
</evidence>
<proteinExistence type="inferred from homology"/>
<dbReference type="HAMAP" id="MF_00127">
    <property type="entry name" value="His_tRNA_synth"/>
    <property type="match status" value="1"/>
</dbReference>
<evidence type="ECO:0000256" key="4">
    <source>
        <dbReference type="ARBA" id="ARBA00022840"/>
    </source>
</evidence>
<keyword evidence="3 8" id="KW-0547">Nucleotide-binding</keyword>
<dbReference type="InterPro" id="IPR004154">
    <property type="entry name" value="Anticodon-bd"/>
</dbReference>
<evidence type="ECO:0000256" key="7">
    <source>
        <dbReference type="ARBA" id="ARBA00047639"/>
    </source>
</evidence>
<dbReference type="GO" id="GO:0006427">
    <property type="term" value="P:histidyl-tRNA aminoacylation"/>
    <property type="evidence" value="ECO:0007669"/>
    <property type="project" value="UniProtKB-UniRule"/>
</dbReference>
<dbReference type="STRING" id="1618481.US54_C0007G0035"/>
<evidence type="ECO:0000256" key="6">
    <source>
        <dbReference type="ARBA" id="ARBA00023146"/>
    </source>
</evidence>
<dbReference type="PANTHER" id="PTHR11476">
    <property type="entry name" value="HISTIDYL-TRNA SYNTHETASE"/>
    <property type="match status" value="1"/>
</dbReference>
<accession>A0A0G0HJ83</accession>
<dbReference type="PATRIC" id="fig|1618481.3.peg.234"/>
<evidence type="ECO:0000256" key="1">
    <source>
        <dbReference type="ARBA" id="ARBA00008226"/>
    </source>
</evidence>
<feature type="binding site" evidence="9">
    <location>
        <begin position="260"/>
        <end position="261"/>
    </location>
    <ligand>
        <name>L-histidine</name>
        <dbReference type="ChEBI" id="CHEBI:57595"/>
    </ligand>
</feature>
<organism evidence="11 12">
    <name type="scientific">Candidatus Roizmanbacteria bacterium GW2011_GWA2_37_7</name>
    <dbReference type="NCBI Taxonomy" id="1618481"/>
    <lineage>
        <taxon>Bacteria</taxon>
        <taxon>Candidatus Roizmaniibacteriota</taxon>
    </lineage>
</organism>
<dbReference type="GO" id="GO:0005737">
    <property type="term" value="C:cytoplasm"/>
    <property type="evidence" value="ECO:0007669"/>
    <property type="project" value="UniProtKB-SubCell"/>
</dbReference>
<dbReference type="Pfam" id="PF13393">
    <property type="entry name" value="tRNA-synt_His"/>
    <property type="match status" value="1"/>
</dbReference>
<evidence type="ECO:0000256" key="8">
    <source>
        <dbReference type="HAMAP-Rule" id="MF_00127"/>
    </source>
</evidence>
<dbReference type="InterPro" id="IPR045864">
    <property type="entry name" value="aa-tRNA-synth_II/BPL/LPL"/>
</dbReference>
<dbReference type="CDD" id="cd00773">
    <property type="entry name" value="HisRS-like_core"/>
    <property type="match status" value="1"/>
</dbReference>
<evidence type="ECO:0000256" key="9">
    <source>
        <dbReference type="PIRSR" id="PIRSR001549-1"/>
    </source>
</evidence>
<dbReference type="EMBL" id="LBTJ01000007">
    <property type="protein sequence ID" value="KKQ38615.1"/>
    <property type="molecule type" value="Genomic_DNA"/>
</dbReference>
<gene>
    <name evidence="8" type="primary">hisS</name>
    <name evidence="11" type="ORF">US54_C0007G0035</name>
</gene>
<dbReference type="Gene3D" id="3.40.50.800">
    <property type="entry name" value="Anticodon-binding domain"/>
    <property type="match status" value="1"/>
</dbReference>
<dbReference type="AlphaFoldDB" id="A0A0G0HJ83"/>
<dbReference type="EC" id="6.1.1.21" evidence="8"/>
<evidence type="ECO:0000256" key="3">
    <source>
        <dbReference type="ARBA" id="ARBA00022741"/>
    </source>
</evidence>
<dbReference type="InterPro" id="IPR015807">
    <property type="entry name" value="His-tRNA-ligase"/>
</dbReference>
<dbReference type="CDD" id="cd00859">
    <property type="entry name" value="HisRS_anticodon"/>
    <property type="match status" value="1"/>
</dbReference>
<dbReference type="PIRSF" id="PIRSF001549">
    <property type="entry name" value="His-tRNA_synth"/>
    <property type="match status" value="1"/>
</dbReference>
<feature type="binding site" evidence="9">
    <location>
        <begin position="82"/>
        <end position="84"/>
    </location>
    <ligand>
        <name>L-histidine</name>
        <dbReference type="ChEBI" id="CHEBI:57595"/>
    </ligand>
</feature>
<dbReference type="InterPro" id="IPR006195">
    <property type="entry name" value="aa-tRNA-synth_II"/>
</dbReference>
<comment type="catalytic activity">
    <reaction evidence="7 8">
        <text>tRNA(His) + L-histidine + ATP = L-histidyl-tRNA(His) + AMP + diphosphate + H(+)</text>
        <dbReference type="Rhea" id="RHEA:17313"/>
        <dbReference type="Rhea" id="RHEA-COMP:9665"/>
        <dbReference type="Rhea" id="RHEA-COMP:9689"/>
        <dbReference type="ChEBI" id="CHEBI:15378"/>
        <dbReference type="ChEBI" id="CHEBI:30616"/>
        <dbReference type="ChEBI" id="CHEBI:33019"/>
        <dbReference type="ChEBI" id="CHEBI:57595"/>
        <dbReference type="ChEBI" id="CHEBI:78442"/>
        <dbReference type="ChEBI" id="CHEBI:78527"/>
        <dbReference type="ChEBI" id="CHEBI:456215"/>
        <dbReference type="EC" id="6.1.1.21"/>
    </reaction>
</comment>
<dbReference type="InterPro" id="IPR036621">
    <property type="entry name" value="Anticodon-bd_dom_sf"/>
</dbReference>
<dbReference type="SUPFAM" id="SSF52954">
    <property type="entry name" value="Class II aaRS ABD-related"/>
    <property type="match status" value="1"/>
</dbReference>
<comment type="caution">
    <text evidence="11">The sequence shown here is derived from an EMBL/GenBank/DDBJ whole genome shotgun (WGS) entry which is preliminary data.</text>
</comment>
<name>A0A0G0HJ83_9BACT</name>
<dbReference type="Gene3D" id="3.30.930.10">
    <property type="entry name" value="Bira Bifunctional Protein, Domain 2"/>
    <property type="match status" value="1"/>
</dbReference>
<dbReference type="NCBIfam" id="TIGR00442">
    <property type="entry name" value="hisS"/>
    <property type="match status" value="1"/>
</dbReference>
<keyword evidence="2 8" id="KW-0436">Ligase</keyword>
<keyword evidence="8" id="KW-0963">Cytoplasm</keyword>
<comment type="subcellular location">
    <subcellularLocation>
        <location evidence="8">Cytoplasm</location>
    </subcellularLocation>
</comment>
<evidence type="ECO:0000313" key="11">
    <source>
        <dbReference type="EMBL" id="KKQ38615.1"/>
    </source>
</evidence>
<dbReference type="PROSITE" id="PS50862">
    <property type="entry name" value="AA_TRNA_LIGASE_II"/>
    <property type="match status" value="1"/>
</dbReference>
<sequence>MTNQNKLQTLKGFRDFLPEEKRKRDFVIKRIVEIFEIFGFEPLETPTLEYATLLMGKYGQEADKLLYSFKDRGGRKIALRYDQTVPTARILTQYQNILPRYFRRYQIQNVFRADNPQKGRYREFTQCDIDIFNSESPIADADIIATSYFAFQNVGYPDIKIQINDRQILFSCLKSFATPRVNIFSLIQSIDKLEKIGKDQVIAEMVKKGLNQNKASAAISNILKAEIIPNLQSIIDMAYDLGVPKQSIIFNPTLARGLDYYTGMIFEVILPGYSVGSCGGGGRYDKLIGQLGGLDVPAVGIAFGFDRMVEAADYFKLIPQTKYNIRALVTVFDKDILPTSLAITSTLRKNRVQTELYPAFDKLSKQLKYADKKGIPFVVIIGPEEAAQNVVKIKNMKTGEEQKGKISDITKLF</sequence>
<dbReference type="InterPro" id="IPR033656">
    <property type="entry name" value="HisRS_anticodon"/>
</dbReference>
<dbReference type="Proteomes" id="UP000034471">
    <property type="component" value="Unassembled WGS sequence"/>
</dbReference>
<dbReference type="SUPFAM" id="SSF55681">
    <property type="entry name" value="Class II aaRS and biotin synthetases"/>
    <property type="match status" value="1"/>
</dbReference>
<feature type="binding site" evidence="9">
    <location>
        <position position="126"/>
    </location>
    <ligand>
        <name>L-histidine</name>
        <dbReference type="ChEBI" id="CHEBI:57595"/>
    </ligand>
</feature>
<feature type="binding site" evidence="9">
    <location>
        <position position="130"/>
    </location>
    <ligand>
        <name>L-histidine</name>
        <dbReference type="ChEBI" id="CHEBI:57595"/>
    </ligand>
</feature>
<keyword evidence="4 8" id="KW-0067">ATP-binding</keyword>
<feature type="domain" description="Aminoacyl-transfer RNA synthetases class-II family profile" evidence="10">
    <location>
        <begin position="1"/>
        <end position="309"/>
    </location>
</feature>
<dbReference type="InterPro" id="IPR041715">
    <property type="entry name" value="HisRS-like_core"/>
</dbReference>
<feature type="binding site" evidence="9">
    <location>
        <position position="112"/>
    </location>
    <ligand>
        <name>L-histidine</name>
        <dbReference type="ChEBI" id="CHEBI:57595"/>
    </ligand>
</feature>
<dbReference type="GO" id="GO:0004821">
    <property type="term" value="F:histidine-tRNA ligase activity"/>
    <property type="evidence" value="ECO:0007669"/>
    <property type="project" value="UniProtKB-UniRule"/>
</dbReference>
<dbReference type="PANTHER" id="PTHR11476:SF7">
    <property type="entry name" value="HISTIDINE--TRNA LIGASE"/>
    <property type="match status" value="1"/>
</dbReference>
<evidence type="ECO:0000259" key="10">
    <source>
        <dbReference type="PROSITE" id="PS50862"/>
    </source>
</evidence>
<comment type="similarity">
    <text evidence="1 8">Belongs to the class-II aminoacyl-tRNA synthetase family.</text>
</comment>
<protein>
    <recommendedName>
        <fullName evidence="8">Histidine--tRNA ligase</fullName>
        <ecNumber evidence="8">6.1.1.21</ecNumber>
    </recommendedName>
    <alternativeName>
        <fullName evidence="8">Histidyl-tRNA synthetase</fullName>
        <shortName evidence="8">HisRS</shortName>
    </alternativeName>
</protein>
<dbReference type="InterPro" id="IPR004516">
    <property type="entry name" value="HisRS/HisZ"/>
</dbReference>
<dbReference type="Pfam" id="PF03129">
    <property type="entry name" value="HGTP_anticodon"/>
    <property type="match status" value="1"/>
</dbReference>
<reference evidence="11 12" key="1">
    <citation type="journal article" date="2015" name="Nature">
        <title>rRNA introns, odd ribosomes, and small enigmatic genomes across a large radiation of phyla.</title>
        <authorList>
            <person name="Brown C.T."/>
            <person name="Hug L.A."/>
            <person name="Thomas B.C."/>
            <person name="Sharon I."/>
            <person name="Castelle C.J."/>
            <person name="Singh A."/>
            <person name="Wilkins M.J."/>
            <person name="Williams K.H."/>
            <person name="Banfield J.F."/>
        </authorList>
    </citation>
    <scope>NUCLEOTIDE SEQUENCE [LARGE SCALE GENOMIC DNA]</scope>
</reference>
<dbReference type="GO" id="GO:0005524">
    <property type="term" value="F:ATP binding"/>
    <property type="evidence" value="ECO:0007669"/>
    <property type="project" value="UniProtKB-UniRule"/>
</dbReference>
<keyword evidence="6 8" id="KW-0030">Aminoacyl-tRNA synthetase</keyword>
<evidence type="ECO:0000256" key="5">
    <source>
        <dbReference type="ARBA" id="ARBA00022917"/>
    </source>
</evidence>
<feature type="binding site" evidence="9">
    <location>
        <position position="256"/>
    </location>
    <ligand>
        <name>L-histidine</name>
        <dbReference type="ChEBI" id="CHEBI:57595"/>
    </ligand>
</feature>
<evidence type="ECO:0000256" key="2">
    <source>
        <dbReference type="ARBA" id="ARBA00022598"/>
    </source>
</evidence>
<keyword evidence="5 8" id="KW-0648">Protein biosynthesis</keyword>
<comment type="subunit">
    <text evidence="8">Homodimer.</text>
</comment>